<reference evidence="2 3" key="1">
    <citation type="submission" date="2023-03" db="EMBL/GenBank/DDBJ databases">
        <title>Draft genome sequence of Thalassotalea eurytherma JCM 18482T.</title>
        <authorList>
            <person name="Sawabe T."/>
        </authorList>
    </citation>
    <scope>NUCLEOTIDE SEQUENCE [LARGE SCALE GENOMIC DNA]</scope>
    <source>
        <strain evidence="2 3">JCM 18482</strain>
    </source>
</reference>
<accession>A0ABQ6H3K2</accession>
<gene>
    <name evidence="2" type="ORF">theurythT_19510</name>
</gene>
<feature type="chain" id="PRO_5045362172" evidence="1">
    <location>
        <begin position="19"/>
        <end position="196"/>
    </location>
</feature>
<proteinExistence type="predicted"/>
<dbReference type="EMBL" id="BSSU01000009">
    <property type="protein sequence ID" value="GLX82499.1"/>
    <property type="molecule type" value="Genomic_DNA"/>
</dbReference>
<protein>
    <submittedName>
        <fullName evidence="2">Uncharacterized protein</fullName>
    </submittedName>
</protein>
<name>A0ABQ6H3K2_9GAMM</name>
<dbReference type="RefSeq" id="WP_284207864.1">
    <property type="nucleotide sequence ID" value="NZ_BSSU01000009.1"/>
</dbReference>
<dbReference type="PROSITE" id="PS51257">
    <property type="entry name" value="PROKAR_LIPOPROTEIN"/>
    <property type="match status" value="1"/>
</dbReference>
<evidence type="ECO:0000313" key="2">
    <source>
        <dbReference type="EMBL" id="GLX82499.1"/>
    </source>
</evidence>
<keyword evidence="3" id="KW-1185">Reference proteome</keyword>
<dbReference type="Proteomes" id="UP001157133">
    <property type="component" value="Unassembled WGS sequence"/>
</dbReference>
<organism evidence="2 3">
    <name type="scientific">Thalassotalea eurytherma</name>
    <dbReference type="NCBI Taxonomy" id="1144278"/>
    <lineage>
        <taxon>Bacteria</taxon>
        <taxon>Pseudomonadati</taxon>
        <taxon>Pseudomonadota</taxon>
        <taxon>Gammaproteobacteria</taxon>
        <taxon>Alteromonadales</taxon>
        <taxon>Colwelliaceae</taxon>
        <taxon>Thalassotalea</taxon>
    </lineage>
</organism>
<evidence type="ECO:0000313" key="3">
    <source>
        <dbReference type="Proteomes" id="UP001157133"/>
    </source>
</evidence>
<evidence type="ECO:0000256" key="1">
    <source>
        <dbReference type="SAM" id="SignalP"/>
    </source>
</evidence>
<keyword evidence="1" id="KW-0732">Signal</keyword>
<comment type="caution">
    <text evidence="2">The sequence shown here is derived from an EMBL/GenBank/DDBJ whole genome shotgun (WGS) entry which is preliminary data.</text>
</comment>
<sequence length="196" mass="22024">MNRLITLLLSICLLSACANMTFKGIYEMVTFDLFALKPAQLSIAVRTDKALKIEQGNVVINLSFISDDETLYIQEKLLPSVTQTRAISGALANGLEPHEQITLFNLTAEDANTMKKSLMQAKDYKDNGRKGTGSFGISIENVCFEEERLLDADIDILIQKSTIDDFFMFLENLNLRELTNTKPENKEAMDKLFCNP</sequence>
<feature type="signal peptide" evidence="1">
    <location>
        <begin position="1"/>
        <end position="18"/>
    </location>
</feature>